<organism evidence="1 2">
    <name type="scientific">Nocardioides humilatus</name>
    <dbReference type="NCBI Taxonomy" id="2607660"/>
    <lineage>
        <taxon>Bacteria</taxon>
        <taxon>Bacillati</taxon>
        <taxon>Actinomycetota</taxon>
        <taxon>Actinomycetes</taxon>
        <taxon>Propionibacteriales</taxon>
        <taxon>Nocardioidaceae</taxon>
        <taxon>Nocardioides</taxon>
    </lineage>
</organism>
<protein>
    <recommendedName>
        <fullName evidence="3">DUF4185 domain-containing protein</fullName>
    </recommendedName>
</protein>
<accession>A0A5B1LFG8</accession>
<dbReference type="Proteomes" id="UP000325003">
    <property type="component" value="Unassembled WGS sequence"/>
</dbReference>
<sequence length="543" mass="59764">MNTVPRRSRWKLGIAAVVAATLSATLLQPEAGEAVVATVAPTDAVARADALDFAVQLGPEQRLIGPTGQGDNPYFSETRRGKLYGYFGTSRTIEWKANGNKRLTSSRIILDRGLPGRFDDCGAWMVGSFQKITRRHWIAFYHAEGTGPGEDDCDHYANTTVWRMAMAETTNGGLTWRRPSYPNNVVLTGVNATSTSGRTNAGNGRVVKVGSFYYMFFETNHGTQPGPAGVHIARAAVTSDGMPGAWKKWYCHPASIGHPAYCAFDEAGIGGHSTPIGGISEKARHIVWNSSLNRWLGFDASGRQGFRLFASPIGAGATADERMQDALIDSDGQVRRWDGWVDTYPLVSTSTDKYVDQWGGNIRNKKSRQLYAYPSIAGAEGQSCCTGSTFYVYYVKLFPGDKFTDRFLFRRKVTIVPGSGAFNRVELTTYRNGKGQRWSSTEAPEPKSFKRKGGTGYLLAHPVDGWKQVLDCTRRGDHALYAKKCKRGWQPYRRVGYIHPTATFTASVPVYRCLANKRHYASTSIGCDGGRKEARLGYAMTSL</sequence>
<name>A0A5B1LFG8_9ACTN</name>
<evidence type="ECO:0000313" key="2">
    <source>
        <dbReference type="Proteomes" id="UP000325003"/>
    </source>
</evidence>
<dbReference type="EMBL" id="VUJV01000003">
    <property type="protein sequence ID" value="KAA1418520.1"/>
    <property type="molecule type" value="Genomic_DNA"/>
</dbReference>
<keyword evidence="2" id="KW-1185">Reference proteome</keyword>
<dbReference type="RefSeq" id="WP_149727861.1">
    <property type="nucleotide sequence ID" value="NZ_VUJV01000003.1"/>
</dbReference>
<gene>
    <name evidence="1" type="ORF">F0U44_08400</name>
</gene>
<evidence type="ECO:0000313" key="1">
    <source>
        <dbReference type="EMBL" id="KAA1418520.1"/>
    </source>
</evidence>
<reference evidence="1 2" key="2">
    <citation type="submission" date="2019-09" db="EMBL/GenBank/DDBJ databases">
        <authorList>
            <person name="Jin C."/>
        </authorList>
    </citation>
    <scope>NUCLEOTIDE SEQUENCE [LARGE SCALE GENOMIC DNA]</scope>
    <source>
        <strain evidence="1 2">BN130099</strain>
    </source>
</reference>
<reference evidence="1 2" key="1">
    <citation type="submission" date="2019-09" db="EMBL/GenBank/DDBJ databases">
        <title>Nocardioides panacisoli sp. nov., isolated from the soil of a ginseng field.</title>
        <authorList>
            <person name="Cho C."/>
        </authorList>
    </citation>
    <scope>NUCLEOTIDE SEQUENCE [LARGE SCALE GENOMIC DNA]</scope>
    <source>
        <strain evidence="1 2">BN130099</strain>
    </source>
</reference>
<proteinExistence type="predicted"/>
<evidence type="ECO:0008006" key="3">
    <source>
        <dbReference type="Google" id="ProtNLM"/>
    </source>
</evidence>
<dbReference type="AlphaFoldDB" id="A0A5B1LFG8"/>
<comment type="caution">
    <text evidence="1">The sequence shown here is derived from an EMBL/GenBank/DDBJ whole genome shotgun (WGS) entry which is preliminary data.</text>
</comment>